<reference evidence="1" key="1">
    <citation type="submission" date="2012-04" db="EMBL/GenBank/DDBJ databases">
        <title>The Genome Sequence of Fusarium oxysporum melonis.</title>
        <authorList>
            <consortium name="The Broad Institute Genome Sequencing Platform"/>
            <person name="Ma L.-J."/>
            <person name="Gale L.R."/>
            <person name="Schwartz D.C."/>
            <person name="Zhou S."/>
            <person name="Corby-Kistler H."/>
            <person name="Young S.K."/>
            <person name="Zeng Q."/>
            <person name="Gargeya S."/>
            <person name="Fitzgerald M."/>
            <person name="Haas B."/>
            <person name="Abouelleil A."/>
            <person name="Alvarado L."/>
            <person name="Arachchi H.M."/>
            <person name="Berlin A."/>
            <person name="Brown A."/>
            <person name="Chapman S.B."/>
            <person name="Chen Z."/>
            <person name="Dunbar C."/>
            <person name="Freedman E."/>
            <person name="Gearin G."/>
            <person name="Goldberg J."/>
            <person name="Griggs A."/>
            <person name="Gujja S."/>
            <person name="Heiman D."/>
            <person name="Howarth C."/>
            <person name="Larson L."/>
            <person name="Lui A."/>
            <person name="MacDonald P.J.P."/>
            <person name="Montmayeur A."/>
            <person name="Murphy C."/>
            <person name="Neiman D."/>
            <person name="Pearson M."/>
            <person name="Priest M."/>
            <person name="Roberts A."/>
            <person name="Saif S."/>
            <person name="Shea T."/>
            <person name="Shenoy N."/>
            <person name="Sisk P."/>
            <person name="Stolte C."/>
            <person name="Sykes S."/>
            <person name="Wortman J."/>
            <person name="Nusbaum C."/>
            <person name="Birren B."/>
        </authorList>
    </citation>
    <scope>NUCLEOTIDE SEQUENCE</scope>
    <source>
        <strain evidence="1">26406</strain>
    </source>
</reference>
<dbReference type="HOGENOM" id="CLU_2831287_0_0_1"/>
<accession>W9ZES4</accession>
<dbReference type="VEuPathDB" id="FungiDB:FOMG_16470"/>
<name>W9ZES4_FUSOX</name>
<dbReference type="AlphaFoldDB" id="W9ZES4"/>
<protein>
    <submittedName>
        <fullName evidence="1">Uncharacterized protein</fullName>
    </submittedName>
</protein>
<organism evidence="1">
    <name type="scientific">Fusarium oxysporum f. sp. melonis 26406</name>
    <dbReference type="NCBI Taxonomy" id="1089452"/>
    <lineage>
        <taxon>Eukaryota</taxon>
        <taxon>Fungi</taxon>
        <taxon>Dikarya</taxon>
        <taxon>Ascomycota</taxon>
        <taxon>Pezizomycotina</taxon>
        <taxon>Sordariomycetes</taxon>
        <taxon>Hypocreomycetidae</taxon>
        <taxon>Hypocreales</taxon>
        <taxon>Nectriaceae</taxon>
        <taxon>Fusarium</taxon>
        <taxon>Fusarium oxysporum species complex</taxon>
    </lineage>
</organism>
<reference evidence="1" key="2">
    <citation type="submission" date="2012-05" db="EMBL/GenBank/DDBJ databases">
        <title>Annotation of the Genome Sequence of Fusarium oxysporum f. sp. melonis 26406.</title>
        <authorList>
            <consortium name="The Broad Institute Genomics Platform"/>
            <person name="Ma L.-J."/>
            <person name="Corby-Kistler H."/>
            <person name="Broz K."/>
            <person name="Gale L.R."/>
            <person name="Jonkers W."/>
            <person name="O'Donnell K."/>
            <person name="Ploetz R."/>
            <person name="Steinberg C."/>
            <person name="Schwartz D.C."/>
            <person name="VanEtten H."/>
            <person name="Zhou S."/>
            <person name="Young S.K."/>
            <person name="Zeng Q."/>
            <person name="Gargeya S."/>
            <person name="Fitzgerald M."/>
            <person name="Abouelleil A."/>
            <person name="Alvarado L."/>
            <person name="Chapman S.B."/>
            <person name="Gainer-Dewar J."/>
            <person name="Goldberg J."/>
            <person name="Griggs A."/>
            <person name="Gujja S."/>
            <person name="Hansen M."/>
            <person name="Howarth C."/>
            <person name="Imamovic A."/>
            <person name="Ireland A."/>
            <person name="Larimer J."/>
            <person name="McCowan C."/>
            <person name="Murphy C."/>
            <person name="Pearson M."/>
            <person name="Poon T.W."/>
            <person name="Priest M."/>
            <person name="Roberts A."/>
            <person name="Saif S."/>
            <person name="Shea T."/>
            <person name="Sykes S."/>
            <person name="Wortman J."/>
            <person name="Nusbaum C."/>
            <person name="Birren B."/>
        </authorList>
    </citation>
    <scope>NUCLEOTIDE SEQUENCE</scope>
    <source>
        <strain evidence="1">26406</strain>
    </source>
</reference>
<sequence>MRQLSVPGPFHREEATVTVHTGAKTISRVVGRMLDNVFQLQHIMAFSVAAPSATRRRFVKITMQAS</sequence>
<evidence type="ECO:0000313" key="1">
    <source>
        <dbReference type="EMBL" id="EXK27032.1"/>
    </source>
</evidence>
<dbReference type="Proteomes" id="UP000030703">
    <property type="component" value="Unassembled WGS sequence"/>
</dbReference>
<dbReference type="EMBL" id="JH659353">
    <property type="protein sequence ID" value="EXK27032.1"/>
    <property type="molecule type" value="Genomic_DNA"/>
</dbReference>
<gene>
    <name evidence="1" type="ORF">FOMG_16470</name>
</gene>
<proteinExistence type="predicted"/>